<protein>
    <submittedName>
        <fullName evidence="3">Molybdopterin biosynthesis protein MoeB</fullName>
    </submittedName>
</protein>
<dbReference type="InterPro" id="IPR001763">
    <property type="entry name" value="Rhodanese-like_dom"/>
</dbReference>
<keyword evidence="4" id="KW-1185">Reference proteome</keyword>
<feature type="domain" description="Rhodanese" evidence="2">
    <location>
        <begin position="64"/>
        <end position="148"/>
    </location>
</feature>
<gene>
    <name evidence="3" type="ORF">K227x_31950</name>
</gene>
<dbReference type="Proteomes" id="UP000318538">
    <property type="component" value="Chromosome"/>
</dbReference>
<dbReference type="InterPro" id="IPR036873">
    <property type="entry name" value="Rhodanese-like_dom_sf"/>
</dbReference>
<feature type="signal peptide" evidence="1">
    <location>
        <begin position="1"/>
        <end position="23"/>
    </location>
</feature>
<feature type="chain" id="PRO_5021952557" evidence="1">
    <location>
        <begin position="24"/>
        <end position="175"/>
    </location>
</feature>
<dbReference type="RefSeq" id="WP_145170599.1">
    <property type="nucleotide sequence ID" value="NZ_CP036525.1"/>
</dbReference>
<dbReference type="Pfam" id="PF00581">
    <property type="entry name" value="Rhodanese"/>
    <property type="match status" value="1"/>
</dbReference>
<dbReference type="PROSITE" id="PS50206">
    <property type="entry name" value="RHODANESE_3"/>
    <property type="match status" value="1"/>
</dbReference>
<evidence type="ECO:0000259" key="2">
    <source>
        <dbReference type="PROSITE" id="PS50206"/>
    </source>
</evidence>
<proteinExistence type="predicted"/>
<organism evidence="3 4">
    <name type="scientific">Rubripirellula lacrimiformis</name>
    <dbReference type="NCBI Taxonomy" id="1930273"/>
    <lineage>
        <taxon>Bacteria</taxon>
        <taxon>Pseudomonadati</taxon>
        <taxon>Planctomycetota</taxon>
        <taxon>Planctomycetia</taxon>
        <taxon>Pirellulales</taxon>
        <taxon>Pirellulaceae</taxon>
        <taxon>Rubripirellula</taxon>
    </lineage>
</organism>
<dbReference type="EMBL" id="CP036525">
    <property type="protein sequence ID" value="QDT04798.1"/>
    <property type="molecule type" value="Genomic_DNA"/>
</dbReference>
<evidence type="ECO:0000313" key="3">
    <source>
        <dbReference type="EMBL" id="QDT04798.1"/>
    </source>
</evidence>
<evidence type="ECO:0000256" key="1">
    <source>
        <dbReference type="SAM" id="SignalP"/>
    </source>
</evidence>
<dbReference type="AlphaFoldDB" id="A0A517NCL7"/>
<dbReference type="OrthoDB" id="274952at2"/>
<sequence length="175" mass="19211" precursor="true">MKNNLIPIATLTLVCMTAVPVSAQFGRLFGGPKIETVETDELNKMLSQQHQAVLKAKDSGTEAPEANFVLVDVRSNKEVKVSVIPGAITKQQYEEDPAKYRGKLVIAYCTVGGRSGNYARELAGKDVKVKNYEGSILKWVGAGLPLITLDGQPTKRVHTYSDRYKIPAQYEQIAD</sequence>
<dbReference type="Gene3D" id="3.40.250.10">
    <property type="entry name" value="Rhodanese-like domain"/>
    <property type="match status" value="1"/>
</dbReference>
<name>A0A517NCL7_9BACT</name>
<dbReference type="KEGG" id="rlc:K227x_31950"/>
<reference evidence="3 4" key="1">
    <citation type="submission" date="2019-02" db="EMBL/GenBank/DDBJ databases">
        <title>Deep-cultivation of Planctomycetes and their phenomic and genomic characterization uncovers novel biology.</title>
        <authorList>
            <person name="Wiegand S."/>
            <person name="Jogler M."/>
            <person name="Boedeker C."/>
            <person name="Pinto D."/>
            <person name="Vollmers J."/>
            <person name="Rivas-Marin E."/>
            <person name="Kohn T."/>
            <person name="Peeters S.H."/>
            <person name="Heuer A."/>
            <person name="Rast P."/>
            <person name="Oberbeckmann S."/>
            <person name="Bunk B."/>
            <person name="Jeske O."/>
            <person name="Meyerdierks A."/>
            <person name="Storesund J.E."/>
            <person name="Kallscheuer N."/>
            <person name="Luecker S."/>
            <person name="Lage O.M."/>
            <person name="Pohl T."/>
            <person name="Merkel B.J."/>
            <person name="Hornburger P."/>
            <person name="Mueller R.-W."/>
            <person name="Bruemmer F."/>
            <person name="Labrenz M."/>
            <person name="Spormann A.M."/>
            <person name="Op den Camp H."/>
            <person name="Overmann J."/>
            <person name="Amann R."/>
            <person name="Jetten M.S.M."/>
            <person name="Mascher T."/>
            <person name="Medema M.H."/>
            <person name="Devos D.P."/>
            <person name="Kaster A.-K."/>
            <person name="Ovreas L."/>
            <person name="Rohde M."/>
            <person name="Galperin M.Y."/>
            <person name="Jogler C."/>
        </authorList>
    </citation>
    <scope>NUCLEOTIDE SEQUENCE [LARGE SCALE GENOMIC DNA]</scope>
    <source>
        <strain evidence="3 4">K22_7</strain>
    </source>
</reference>
<dbReference type="SMART" id="SM00450">
    <property type="entry name" value="RHOD"/>
    <property type="match status" value="1"/>
</dbReference>
<dbReference type="SUPFAM" id="SSF52821">
    <property type="entry name" value="Rhodanese/Cell cycle control phosphatase"/>
    <property type="match status" value="1"/>
</dbReference>
<accession>A0A517NCL7</accession>
<dbReference type="CDD" id="cd00158">
    <property type="entry name" value="RHOD"/>
    <property type="match status" value="1"/>
</dbReference>
<keyword evidence="1" id="KW-0732">Signal</keyword>
<evidence type="ECO:0000313" key="4">
    <source>
        <dbReference type="Proteomes" id="UP000318538"/>
    </source>
</evidence>